<dbReference type="InterPro" id="IPR004045">
    <property type="entry name" value="Glutathione_S-Trfase_N"/>
</dbReference>
<evidence type="ECO:0000313" key="5">
    <source>
        <dbReference type="EMBL" id="PNR63093.1"/>
    </source>
</evidence>
<dbReference type="HOGENOM" id="CLU_011226_20_1_1"/>
<dbReference type="OrthoDB" id="4951845at2759"/>
<dbReference type="CDD" id="cd03191">
    <property type="entry name" value="GST_C_Zeta"/>
    <property type="match status" value="1"/>
</dbReference>
<dbReference type="GO" id="GO:0006559">
    <property type="term" value="P:L-phenylalanine catabolic process"/>
    <property type="evidence" value="ECO:0000318"/>
    <property type="project" value="GO_Central"/>
</dbReference>
<keyword evidence="4" id="KW-0808">Transferase</keyword>
<dbReference type="Gramene" id="Pp3c1_32920V3.2">
    <property type="protein sequence ID" value="Pp3c1_32920V3.2"/>
    <property type="gene ID" value="Pp3c1_32920"/>
</dbReference>
<dbReference type="Proteomes" id="UP000006727">
    <property type="component" value="Chromosome 1"/>
</dbReference>
<comment type="similarity">
    <text evidence="1">Belongs to the GST superfamily. Zeta family.</text>
</comment>
<dbReference type="InterPro" id="IPR005955">
    <property type="entry name" value="GST_Zeta"/>
</dbReference>
<dbReference type="EnsemblPlants" id="Pp3c1_32920V3.5">
    <property type="protein sequence ID" value="Pp3c1_32920V3.5"/>
    <property type="gene ID" value="Pp3c1_32920"/>
</dbReference>
<evidence type="ECO:0000313" key="7">
    <source>
        <dbReference type="Proteomes" id="UP000006727"/>
    </source>
</evidence>
<dbReference type="EMBL" id="KC119480">
    <property type="protein sequence ID" value="AFZ39146.1"/>
    <property type="molecule type" value="mRNA"/>
</dbReference>
<dbReference type="Gramene" id="Pp3c1_32920V3.1">
    <property type="protein sequence ID" value="Pp3c1_32920V3.1"/>
    <property type="gene ID" value="Pp3c1_32920"/>
</dbReference>
<proteinExistence type="evidence at transcript level"/>
<dbReference type="InterPro" id="IPR036282">
    <property type="entry name" value="Glutathione-S-Trfase_C_sf"/>
</dbReference>
<dbReference type="EMBL" id="ABEU02000001">
    <property type="protein sequence ID" value="PNR63093.1"/>
    <property type="molecule type" value="Genomic_DNA"/>
</dbReference>
<feature type="domain" description="GST C-terminal" evidence="3">
    <location>
        <begin position="101"/>
        <end position="225"/>
    </location>
</feature>
<dbReference type="FunFam" id="1.20.1050.10:FF:000017">
    <property type="entry name" value="Maleylacetoacetate isomerase"/>
    <property type="match status" value="1"/>
</dbReference>
<dbReference type="Gramene" id="Pp3c1_32920V3.3">
    <property type="protein sequence ID" value="Pp3c1_32920V3.3"/>
    <property type="gene ID" value="Pp3c1_32920"/>
</dbReference>
<dbReference type="GO" id="GO:0005737">
    <property type="term" value="C:cytoplasm"/>
    <property type="evidence" value="ECO:0007669"/>
    <property type="project" value="InterPro"/>
</dbReference>
<evidence type="ECO:0000313" key="6">
    <source>
        <dbReference type="EnsemblPlants" id="Pp3c1_32920V3.1"/>
    </source>
</evidence>
<dbReference type="SFLD" id="SFLDS00019">
    <property type="entry name" value="Glutathione_Transferase_(cytos"/>
    <property type="match status" value="1"/>
</dbReference>
<dbReference type="InterPro" id="IPR036249">
    <property type="entry name" value="Thioredoxin-like_sf"/>
</dbReference>
<accession>K9Y433</accession>
<dbReference type="Gene3D" id="1.20.1050.10">
    <property type="match status" value="1"/>
</dbReference>
<reference evidence="4" key="3">
    <citation type="submission" date="2012-11" db="EMBL/GenBank/DDBJ databases">
        <title>The phylogenetic status and pathogenicity of a new isolate of Metarhizium sp. from a fruit beetle larvae in Japan.</title>
        <authorList>
            <person name="Nishi O."/>
            <person name="Iiyama K."/>
            <person name="Yasunaga-Aoki C."/>
            <person name="Shimizu S."/>
        </authorList>
    </citation>
    <scope>NUCLEOTIDE SEQUENCE</scope>
</reference>
<dbReference type="SFLD" id="SFLDG00358">
    <property type="entry name" value="Main_(cytGST)"/>
    <property type="match status" value="1"/>
</dbReference>
<dbReference type="eggNOG" id="KOG0868">
    <property type="taxonomic scope" value="Eukaryota"/>
</dbReference>
<accession>A9TX47</accession>
<dbReference type="InterPro" id="IPR040079">
    <property type="entry name" value="Glutathione_S-Trfase"/>
</dbReference>
<dbReference type="EnsemblPlants" id="Pp3c1_32920V3.2">
    <property type="protein sequence ID" value="Pp3c1_32920V3.2"/>
    <property type="gene ID" value="Pp3c1_32920"/>
</dbReference>
<dbReference type="GO" id="GO:0006749">
    <property type="term" value="P:glutathione metabolic process"/>
    <property type="evidence" value="ECO:0000318"/>
    <property type="project" value="GO_Central"/>
</dbReference>
<protein>
    <submittedName>
        <fullName evidence="6">Glutathione S-transferase zeta 1</fullName>
    </submittedName>
    <submittedName>
        <fullName evidence="4">Zeta class glutathione S-transferase</fullName>
    </submittedName>
</protein>
<dbReference type="InterPro" id="IPR034330">
    <property type="entry name" value="GST_Zeta_C"/>
</dbReference>
<dbReference type="EnsemblPlants" id="Pp3c1_32920V3.3">
    <property type="protein sequence ID" value="Pp3c1_32920V3.3"/>
    <property type="gene ID" value="Pp3c1_32920"/>
</dbReference>
<dbReference type="EnsemblPlants" id="Pp3c1_32920V3.4">
    <property type="protein sequence ID" value="Pp3c1_32920V3.4"/>
    <property type="gene ID" value="Pp3c1_32920"/>
</dbReference>
<dbReference type="Gramene" id="Pp3c1_32920V3.4">
    <property type="protein sequence ID" value="Pp3c1_32920V3.4"/>
    <property type="gene ID" value="Pp3c1_32920"/>
</dbReference>
<gene>
    <name evidence="4" type="primary">GSTZ1</name>
    <name evidence="6" type="synonym">LOC112294083</name>
    <name evidence="5" type="ORF">PHYPA_001518</name>
</gene>
<dbReference type="OMA" id="CCQRIII"/>
<dbReference type="STRING" id="3218.A9TX47"/>
<name>A9TX47_PHYPA</name>
<dbReference type="PANTHER" id="PTHR42673">
    <property type="entry name" value="MALEYLACETOACETATE ISOMERASE"/>
    <property type="match status" value="1"/>
</dbReference>
<dbReference type="PANTHER" id="PTHR42673:SF4">
    <property type="entry name" value="MALEYLACETOACETATE ISOMERASE"/>
    <property type="match status" value="1"/>
</dbReference>
<dbReference type="Pfam" id="PF13417">
    <property type="entry name" value="GST_N_3"/>
    <property type="match status" value="1"/>
</dbReference>
<reference evidence="5 7" key="1">
    <citation type="journal article" date="2008" name="Science">
        <title>The Physcomitrella genome reveals evolutionary insights into the conquest of land by plants.</title>
        <authorList>
            <person name="Rensing S."/>
            <person name="Lang D."/>
            <person name="Zimmer A."/>
            <person name="Terry A."/>
            <person name="Salamov A."/>
            <person name="Shapiro H."/>
            <person name="Nishiyama T."/>
            <person name="Perroud P.-F."/>
            <person name="Lindquist E."/>
            <person name="Kamisugi Y."/>
            <person name="Tanahashi T."/>
            <person name="Sakakibara K."/>
            <person name="Fujita T."/>
            <person name="Oishi K."/>
            <person name="Shin-I T."/>
            <person name="Kuroki Y."/>
            <person name="Toyoda A."/>
            <person name="Suzuki Y."/>
            <person name="Hashimoto A."/>
            <person name="Yamaguchi K."/>
            <person name="Sugano A."/>
            <person name="Kohara Y."/>
            <person name="Fujiyama A."/>
            <person name="Anterola A."/>
            <person name="Aoki S."/>
            <person name="Ashton N."/>
            <person name="Barbazuk W.B."/>
            <person name="Barker E."/>
            <person name="Bennetzen J."/>
            <person name="Bezanilla M."/>
            <person name="Blankenship R."/>
            <person name="Cho S.H."/>
            <person name="Dutcher S."/>
            <person name="Estelle M."/>
            <person name="Fawcett J.A."/>
            <person name="Gundlach H."/>
            <person name="Hanada K."/>
            <person name="Heyl A."/>
            <person name="Hicks K.A."/>
            <person name="Hugh J."/>
            <person name="Lohr M."/>
            <person name="Mayer K."/>
            <person name="Melkozernov A."/>
            <person name="Murata T."/>
            <person name="Nelson D."/>
            <person name="Pils B."/>
            <person name="Prigge M."/>
            <person name="Reiss B."/>
            <person name="Renner T."/>
            <person name="Rombauts S."/>
            <person name="Rushton P."/>
            <person name="Sanderfoot A."/>
            <person name="Schween G."/>
            <person name="Shiu S.-H."/>
            <person name="Stueber K."/>
            <person name="Theodoulou F.L."/>
            <person name="Tu H."/>
            <person name="Van de Peer Y."/>
            <person name="Verrier P.J."/>
            <person name="Waters E."/>
            <person name="Wood A."/>
            <person name="Yang L."/>
            <person name="Cove D."/>
            <person name="Cuming A."/>
            <person name="Hasebe M."/>
            <person name="Lucas S."/>
            <person name="Mishler D.B."/>
            <person name="Reski R."/>
            <person name="Grigoriev I."/>
            <person name="Quatrano R.S."/>
            <person name="Boore J.L."/>
        </authorList>
    </citation>
    <scope>NUCLEOTIDE SEQUENCE [LARGE SCALE GENOMIC DNA]</scope>
    <source>
        <strain evidence="6 7">cv. Gransden 2004</strain>
    </source>
</reference>
<sequence length="225" mass="24714">MAAAGEPQKGTDVGAVTLWGFYASSCTWRVRLALGLKGIPYKYKALNISNGEHKTEEFRKISPLQYVPAVEVDGGTIADSLAIIMYFEEKYPDKKPLLPADLLKRATVRQVVYLIASNIQPLQNLGTLKMIEAQFGADARPKWAQDHIIIGFTALEQLLQNVAGKYTVGDELTLADVVLVPQIGNAKRFQVDLTQFPIIDRIGKALLELPEVQASLPANQPDAPK</sequence>
<feature type="domain" description="GST N-terminal" evidence="2">
    <location>
        <begin position="14"/>
        <end position="95"/>
    </location>
</feature>
<dbReference type="InterPro" id="IPR004046">
    <property type="entry name" value="GST_C"/>
</dbReference>
<dbReference type="PROSITE" id="PS50405">
    <property type="entry name" value="GST_CTER"/>
    <property type="match status" value="1"/>
</dbReference>
<organism evidence="4">
    <name type="scientific">Physcomitrium patens</name>
    <name type="common">Spreading-leaved earth moss</name>
    <name type="synonym">Physcomitrella patens</name>
    <dbReference type="NCBI Taxonomy" id="3218"/>
    <lineage>
        <taxon>Eukaryota</taxon>
        <taxon>Viridiplantae</taxon>
        <taxon>Streptophyta</taxon>
        <taxon>Embryophyta</taxon>
        <taxon>Bryophyta</taxon>
        <taxon>Bryophytina</taxon>
        <taxon>Bryopsida</taxon>
        <taxon>Funariidae</taxon>
        <taxon>Funariales</taxon>
        <taxon>Funariaceae</taxon>
        <taxon>Physcomitrium</taxon>
    </lineage>
</organism>
<dbReference type="SUPFAM" id="SSF52833">
    <property type="entry name" value="Thioredoxin-like"/>
    <property type="match status" value="1"/>
</dbReference>
<reference evidence="5 7" key="4">
    <citation type="journal article" date="2018" name="Plant J.">
        <title>The Physcomitrella patens chromosome-scale assembly reveals moss genome structure and evolution.</title>
        <authorList>
            <person name="Lang D."/>
            <person name="Ullrich K.K."/>
            <person name="Murat F."/>
            <person name="Fuchs J."/>
            <person name="Jenkins J."/>
            <person name="Haas F.B."/>
            <person name="Piednoel M."/>
            <person name="Gundlach H."/>
            <person name="Van Bel M."/>
            <person name="Meyberg R."/>
            <person name="Vives C."/>
            <person name="Morata J."/>
            <person name="Symeonidi A."/>
            <person name="Hiss M."/>
            <person name="Muchero W."/>
            <person name="Kamisugi Y."/>
            <person name="Saleh O."/>
            <person name="Blanc G."/>
            <person name="Decker E.L."/>
            <person name="van Gessel N."/>
            <person name="Grimwood J."/>
            <person name="Hayes R.D."/>
            <person name="Graham S.W."/>
            <person name="Gunter L.E."/>
            <person name="McDaniel S.F."/>
            <person name="Hoernstein S.N.W."/>
            <person name="Larsson A."/>
            <person name="Li F.W."/>
            <person name="Perroud P.F."/>
            <person name="Phillips J."/>
            <person name="Ranjan P."/>
            <person name="Rokshar D.S."/>
            <person name="Rothfels C.J."/>
            <person name="Schneider L."/>
            <person name="Shu S."/>
            <person name="Stevenson D.W."/>
            <person name="Thummler F."/>
            <person name="Tillich M."/>
            <person name="Villarreal Aguilar J.C."/>
            <person name="Widiez T."/>
            <person name="Wong G.K."/>
            <person name="Wymore A."/>
            <person name="Zhang Y."/>
            <person name="Zimmer A.D."/>
            <person name="Quatrano R.S."/>
            <person name="Mayer K.F.X."/>
            <person name="Goodstein D."/>
            <person name="Casacuberta J.M."/>
            <person name="Vandepoele K."/>
            <person name="Reski R."/>
            <person name="Cuming A.C."/>
            <person name="Tuskan G.A."/>
            <person name="Maumus F."/>
            <person name="Salse J."/>
            <person name="Schmutz J."/>
            <person name="Rensing S.A."/>
        </authorList>
    </citation>
    <scope>NUCLEOTIDE SEQUENCE [LARGE SCALE GENOMIC DNA]</scope>
    <source>
        <strain evidence="6 7">cv. Gransden 2004</strain>
    </source>
</reference>
<dbReference type="GO" id="GO:0016034">
    <property type="term" value="F:maleylacetoacetate isomerase activity"/>
    <property type="evidence" value="ECO:0000318"/>
    <property type="project" value="GO_Central"/>
</dbReference>
<dbReference type="GO" id="GO:0004364">
    <property type="term" value="F:glutathione transferase activity"/>
    <property type="evidence" value="ECO:0000318"/>
    <property type="project" value="GO_Central"/>
</dbReference>
<dbReference type="Gramene" id="Pp3c1_32920V3.5">
    <property type="protein sequence ID" value="Pp3c1_32920V3.5"/>
    <property type="gene ID" value="Pp3c1_32920"/>
</dbReference>
<evidence type="ECO:0000256" key="1">
    <source>
        <dbReference type="ARBA" id="ARBA00010007"/>
    </source>
</evidence>
<dbReference type="Gene3D" id="3.40.30.10">
    <property type="entry name" value="Glutaredoxin"/>
    <property type="match status" value="1"/>
</dbReference>
<dbReference type="NCBIfam" id="TIGR01262">
    <property type="entry name" value="maiA"/>
    <property type="match status" value="1"/>
</dbReference>
<dbReference type="EnsemblPlants" id="Pp3c1_32920V3.1">
    <property type="protein sequence ID" value="Pp3c1_32920V3.1"/>
    <property type="gene ID" value="Pp3c1_32920"/>
</dbReference>
<evidence type="ECO:0000259" key="2">
    <source>
        <dbReference type="PROSITE" id="PS50404"/>
    </source>
</evidence>
<dbReference type="AlphaFoldDB" id="A9TX47"/>
<keyword evidence="7" id="KW-1185">Reference proteome</keyword>
<reference evidence="4" key="2">
    <citation type="journal article" date="2012" name="Plant Physiol.">
        <title>Functional Divergence of the GST Supergene Family in Physcomitrella patens Reveals Complex Patterns of Large Gene Family Evolution in Land Plants.</title>
        <authorList>
            <person name="Liu Y.J."/>
            <person name="Han X.M."/>
            <person name="Ren L.L."/>
            <person name="Yang H.L."/>
            <person name="Zeng Q.Y."/>
        </authorList>
    </citation>
    <scope>NUCLEOTIDE SEQUENCE</scope>
</reference>
<evidence type="ECO:0000259" key="3">
    <source>
        <dbReference type="PROSITE" id="PS50405"/>
    </source>
</evidence>
<evidence type="ECO:0000313" key="4">
    <source>
        <dbReference type="EMBL" id="AFZ39146.1"/>
    </source>
</evidence>
<dbReference type="PaxDb" id="3218-PP1S355_45V6.1"/>
<dbReference type="Pfam" id="PF14497">
    <property type="entry name" value="GST_C_3"/>
    <property type="match status" value="1"/>
</dbReference>
<dbReference type="InterPro" id="IPR010987">
    <property type="entry name" value="Glutathione-S-Trfase_C-like"/>
</dbReference>
<dbReference type="SUPFAM" id="SSF47616">
    <property type="entry name" value="GST C-terminal domain-like"/>
    <property type="match status" value="1"/>
</dbReference>
<reference evidence="6" key="5">
    <citation type="submission" date="2020-12" db="UniProtKB">
        <authorList>
            <consortium name="EnsemblPlants"/>
        </authorList>
    </citation>
    <scope>IDENTIFICATION</scope>
</reference>
<dbReference type="PROSITE" id="PS50404">
    <property type="entry name" value="GST_NTER"/>
    <property type="match status" value="1"/>
</dbReference>